<dbReference type="GO" id="GO:0005737">
    <property type="term" value="C:cytoplasm"/>
    <property type="evidence" value="ECO:0007669"/>
    <property type="project" value="TreeGrafter"/>
</dbReference>
<evidence type="ECO:0000313" key="6">
    <source>
        <dbReference type="Proteomes" id="UP000463939"/>
    </source>
</evidence>
<dbReference type="Pfam" id="PF07714">
    <property type="entry name" value="PK_Tyr_Ser-Thr"/>
    <property type="match status" value="1"/>
</dbReference>
<keyword evidence="2" id="KW-0677">Repeat</keyword>
<evidence type="ECO:0000256" key="1">
    <source>
        <dbReference type="ARBA" id="ARBA00022614"/>
    </source>
</evidence>
<dbReference type="Pfam" id="PF00560">
    <property type="entry name" value="LRR_1"/>
    <property type="match status" value="1"/>
</dbReference>
<dbReference type="Gene3D" id="3.80.10.10">
    <property type="entry name" value="Ribonuclease Inhibitor"/>
    <property type="match status" value="2"/>
</dbReference>
<evidence type="ECO:0000256" key="3">
    <source>
        <dbReference type="PROSITE-ProRule" id="PRU10141"/>
    </source>
</evidence>
<dbReference type="InterPro" id="IPR000719">
    <property type="entry name" value="Prot_kinase_dom"/>
</dbReference>
<dbReference type="InterPro" id="IPR050216">
    <property type="entry name" value="LRR_domain-containing"/>
</dbReference>
<keyword evidence="1" id="KW-0433">Leucine-rich repeat</keyword>
<protein>
    <submittedName>
        <fullName evidence="5">Protein kinase</fullName>
    </submittedName>
</protein>
<dbReference type="InterPro" id="IPR001611">
    <property type="entry name" value="Leu-rich_rpt"/>
</dbReference>
<dbReference type="Gene3D" id="1.10.510.10">
    <property type="entry name" value="Transferase(Phosphotransferase) domain 1"/>
    <property type="match status" value="1"/>
</dbReference>
<dbReference type="PROSITE" id="PS00107">
    <property type="entry name" value="PROTEIN_KINASE_ATP"/>
    <property type="match status" value="1"/>
</dbReference>
<dbReference type="InterPro" id="IPR011009">
    <property type="entry name" value="Kinase-like_dom_sf"/>
</dbReference>
<accession>A0A809RC74</accession>
<dbReference type="GO" id="GO:0004672">
    <property type="term" value="F:protein kinase activity"/>
    <property type="evidence" value="ECO:0007669"/>
    <property type="project" value="InterPro"/>
</dbReference>
<dbReference type="SUPFAM" id="SSF56112">
    <property type="entry name" value="Protein kinase-like (PK-like)"/>
    <property type="match status" value="1"/>
</dbReference>
<dbReference type="SMART" id="SM00364">
    <property type="entry name" value="LRR_BAC"/>
    <property type="match status" value="4"/>
</dbReference>
<dbReference type="InterPro" id="IPR032675">
    <property type="entry name" value="LRR_dom_sf"/>
</dbReference>
<keyword evidence="5" id="KW-0418">Kinase</keyword>
<dbReference type="InterPro" id="IPR017441">
    <property type="entry name" value="Protein_kinase_ATP_BS"/>
</dbReference>
<dbReference type="EMBL" id="AP021881">
    <property type="protein sequence ID" value="BBO99348.1"/>
    <property type="molecule type" value="Genomic_DNA"/>
</dbReference>
<keyword evidence="5" id="KW-0808">Transferase</keyword>
<proteinExistence type="predicted"/>
<dbReference type="SUPFAM" id="SSF52058">
    <property type="entry name" value="L domain-like"/>
    <property type="match status" value="1"/>
</dbReference>
<feature type="domain" description="Protein kinase" evidence="4">
    <location>
        <begin position="202"/>
        <end position="434"/>
    </location>
</feature>
<sequence length="434" mass="47317">MHTLQQLQNGELAGIKRLDLSCGLREFPAEIFNLADSLEILNLSGNALSTLPDDLPRLHKLRVIFCSDNLFTHVPEVLGKCTQLQMIGFKANQIQHLPAAALPPALRWLILTDNQLRELPDALGNCTHLEKLMLAGNQLSALPDSLAGLQQLALLRISANQFTELPDWLFQLPRLAWLAYAGNPVSRRSHFPSCDTVAWDDLQLGELLGEGASGKIYQAQWRDNQPVAVKLYKGSVTSDGLPSCELAACVTVGAHPQLMPSLGIIADHPEATAGLIMPMIATHYINLAAPPSLESCTRDVYAPDIQFSLTSALLMASRLASAVQHLHECGLTHGDLYAHNVLWDGVDDVLLGDFGAATLSDDVRAQRLEVLAFAHLFAELLERTVDTDKCVLAAAWQLQQQCAQTDMTQRPLFAAIAAQLTELCQLCASHTGHN</sequence>
<dbReference type="AlphaFoldDB" id="A0A809RC74"/>
<evidence type="ECO:0000259" key="4">
    <source>
        <dbReference type="PROSITE" id="PS50011"/>
    </source>
</evidence>
<name>A0A809RC74_9PROT</name>
<dbReference type="GO" id="GO:0005524">
    <property type="term" value="F:ATP binding"/>
    <property type="evidence" value="ECO:0007669"/>
    <property type="project" value="UniProtKB-UniRule"/>
</dbReference>
<reference evidence="6" key="1">
    <citation type="submission" date="2019-11" db="EMBL/GenBank/DDBJ databases">
        <title>Isolation and characterization of a novel species in the genus Sulfuriferula.</title>
        <authorList>
            <person name="Mochizuki J."/>
            <person name="Kojima H."/>
            <person name="Fukui M."/>
        </authorList>
    </citation>
    <scope>NUCLEOTIDE SEQUENCE [LARGE SCALE GENOMIC DNA]</scope>
    <source>
        <strain evidence="6">SGTM</strain>
    </source>
</reference>
<gene>
    <name evidence="5" type="ORF">SFSGTM_00570</name>
</gene>
<dbReference type="Pfam" id="PF13855">
    <property type="entry name" value="LRR_8"/>
    <property type="match status" value="1"/>
</dbReference>
<evidence type="ECO:0000256" key="2">
    <source>
        <dbReference type="ARBA" id="ARBA00022737"/>
    </source>
</evidence>
<dbReference type="Proteomes" id="UP000463939">
    <property type="component" value="Chromosome"/>
</dbReference>
<organism evidence="5 6">
    <name type="scientific">Sulfuriferula nivalis</name>
    <dbReference type="NCBI Taxonomy" id="2675298"/>
    <lineage>
        <taxon>Bacteria</taxon>
        <taxon>Pseudomonadati</taxon>
        <taxon>Pseudomonadota</taxon>
        <taxon>Betaproteobacteria</taxon>
        <taxon>Nitrosomonadales</taxon>
        <taxon>Sulfuricellaceae</taxon>
        <taxon>Sulfuriferula</taxon>
    </lineage>
</organism>
<evidence type="ECO:0000313" key="5">
    <source>
        <dbReference type="EMBL" id="BBO99348.1"/>
    </source>
</evidence>
<keyword evidence="3" id="KW-0547">Nucleotide-binding</keyword>
<dbReference type="InterPro" id="IPR003591">
    <property type="entry name" value="Leu-rich_rpt_typical-subtyp"/>
</dbReference>
<dbReference type="PANTHER" id="PTHR48051:SF1">
    <property type="entry name" value="RAS SUPPRESSOR PROTEIN 1"/>
    <property type="match status" value="1"/>
</dbReference>
<dbReference type="PROSITE" id="PS51450">
    <property type="entry name" value="LRR"/>
    <property type="match status" value="1"/>
</dbReference>
<keyword evidence="6" id="KW-1185">Reference proteome</keyword>
<dbReference type="Gene3D" id="3.30.200.20">
    <property type="entry name" value="Phosphorylase Kinase, domain 1"/>
    <property type="match status" value="1"/>
</dbReference>
<keyword evidence="3" id="KW-0067">ATP-binding</keyword>
<dbReference type="InterPro" id="IPR001245">
    <property type="entry name" value="Ser-Thr/Tyr_kinase_cat_dom"/>
</dbReference>
<feature type="binding site" evidence="3">
    <location>
        <position position="230"/>
    </location>
    <ligand>
        <name>ATP</name>
        <dbReference type="ChEBI" id="CHEBI:30616"/>
    </ligand>
</feature>
<dbReference type="PANTHER" id="PTHR48051">
    <property type="match status" value="1"/>
</dbReference>
<dbReference type="SMART" id="SM00369">
    <property type="entry name" value="LRR_TYP"/>
    <property type="match status" value="4"/>
</dbReference>
<dbReference type="PROSITE" id="PS50011">
    <property type="entry name" value="PROTEIN_KINASE_DOM"/>
    <property type="match status" value="1"/>
</dbReference>
<dbReference type="KEGG" id="sniv:SFSGTM_00570"/>